<gene>
    <name evidence="1" type="ORF">SAMN05444414_1465</name>
</gene>
<organism evidence="1 2">
    <name type="scientific">Roseovarius marisflavi</name>
    <dbReference type="NCBI Taxonomy" id="1054996"/>
    <lineage>
        <taxon>Bacteria</taxon>
        <taxon>Pseudomonadati</taxon>
        <taxon>Pseudomonadota</taxon>
        <taxon>Alphaproteobacteria</taxon>
        <taxon>Rhodobacterales</taxon>
        <taxon>Roseobacteraceae</taxon>
        <taxon>Roseovarius</taxon>
    </lineage>
</organism>
<dbReference type="Proteomes" id="UP000184191">
    <property type="component" value="Unassembled WGS sequence"/>
</dbReference>
<evidence type="ECO:0000313" key="1">
    <source>
        <dbReference type="EMBL" id="SHL81366.1"/>
    </source>
</evidence>
<dbReference type="AlphaFoldDB" id="A0A1M7DPE6"/>
<protein>
    <submittedName>
        <fullName evidence="1">Uncharacterized protein</fullName>
    </submittedName>
</protein>
<reference evidence="2" key="1">
    <citation type="submission" date="2016-11" db="EMBL/GenBank/DDBJ databases">
        <authorList>
            <person name="Varghese N."/>
            <person name="Submissions S."/>
        </authorList>
    </citation>
    <scope>NUCLEOTIDE SEQUENCE [LARGE SCALE GENOMIC DNA]</scope>
    <source>
        <strain evidence="2">DSM 29327</strain>
    </source>
</reference>
<proteinExistence type="predicted"/>
<evidence type="ECO:0000313" key="2">
    <source>
        <dbReference type="Proteomes" id="UP000184191"/>
    </source>
</evidence>
<sequence length="37" mass="4128">MSFGRIFPGVATAWSLLLTPAVPRLETTPLETRKEKL</sequence>
<accession>A0A1M7DPE6</accession>
<keyword evidence="2" id="KW-1185">Reference proteome</keyword>
<dbReference type="EMBL" id="FRBN01000046">
    <property type="protein sequence ID" value="SHL81366.1"/>
    <property type="molecule type" value="Genomic_DNA"/>
</dbReference>
<name>A0A1M7DPE6_9RHOB</name>